<dbReference type="OMA" id="WSWISAR"/>
<dbReference type="Pfam" id="PF06985">
    <property type="entry name" value="HET"/>
    <property type="match status" value="1"/>
</dbReference>
<dbReference type="AlphaFoldDB" id="B2W4K3"/>
<dbReference type="InterPro" id="IPR010730">
    <property type="entry name" value="HET"/>
</dbReference>
<proteinExistence type="predicted"/>
<dbReference type="OrthoDB" id="2958217at2759"/>
<gene>
    <name evidence="2" type="ORF">PTRG_04553</name>
</gene>
<dbReference type="STRING" id="426418.B2W4K3"/>
<reference evidence="3" key="1">
    <citation type="journal article" date="2013" name="G3 (Bethesda)">
        <title>Comparative genomics of a plant-pathogenic fungus, Pyrenophora tritici-repentis, reveals transduplication and the impact of repeat elements on pathogenicity and population divergence.</title>
        <authorList>
            <person name="Manning V.A."/>
            <person name="Pandelova I."/>
            <person name="Dhillon B."/>
            <person name="Wilhelm L.J."/>
            <person name="Goodwin S.B."/>
            <person name="Berlin A.M."/>
            <person name="Figueroa M."/>
            <person name="Freitag M."/>
            <person name="Hane J.K."/>
            <person name="Henrissat B."/>
            <person name="Holman W.H."/>
            <person name="Kodira C.D."/>
            <person name="Martin J."/>
            <person name="Oliver R.P."/>
            <person name="Robbertse B."/>
            <person name="Schackwitz W."/>
            <person name="Schwartz D.C."/>
            <person name="Spatafora J.W."/>
            <person name="Turgeon B.G."/>
            <person name="Yandava C."/>
            <person name="Young S."/>
            <person name="Zhou S."/>
            <person name="Zeng Q."/>
            <person name="Grigoriev I.V."/>
            <person name="Ma L.-J."/>
            <person name="Ciuffetti L.M."/>
        </authorList>
    </citation>
    <scope>NUCLEOTIDE SEQUENCE [LARGE SCALE GENOMIC DNA]</scope>
    <source>
        <strain evidence="3">Pt-1C-BFP</strain>
    </source>
</reference>
<evidence type="ECO:0000313" key="2">
    <source>
        <dbReference type="EMBL" id="EDU47460.1"/>
    </source>
</evidence>
<dbReference type="GeneID" id="6342794"/>
<dbReference type="EMBL" id="DS231618">
    <property type="protein sequence ID" value="EDU47460.1"/>
    <property type="molecule type" value="Genomic_DNA"/>
</dbReference>
<organism evidence="2 3">
    <name type="scientific">Pyrenophora tritici-repentis (strain Pt-1C-BFP)</name>
    <name type="common">Wheat tan spot fungus</name>
    <name type="synonym">Drechslera tritici-repentis</name>
    <dbReference type="NCBI Taxonomy" id="426418"/>
    <lineage>
        <taxon>Eukaryota</taxon>
        <taxon>Fungi</taxon>
        <taxon>Dikarya</taxon>
        <taxon>Ascomycota</taxon>
        <taxon>Pezizomycotina</taxon>
        <taxon>Dothideomycetes</taxon>
        <taxon>Pleosporomycetidae</taxon>
        <taxon>Pleosporales</taxon>
        <taxon>Pleosporineae</taxon>
        <taxon>Pleosporaceae</taxon>
        <taxon>Pyrenophora</taxon>
    </lineage>
</organism>
<accession>B2W4K3</accession>
<dbReference type="Proteomes" id="UP000001471">
    <property type="component" value="Unassembled WGS sequence"/>
</dbReference>
<dbReference type="PANTHER" id="PTHR33112:SF1">
    <property type="entry name" value="HETEROKARYON INCOMPATIBILITY DOMAIN-CONTAINING PROTEIN"/>
    <property type="match status" value="1"/>
</dbReference>
<dbReference type="KEGG" id="ptrr:6342794"/>
<dbReference type="eggNOG" id="ENOG502SPIX">
    <property type="taxonomic scope" value="Eukaryota"/>
</dbReference>
<dbReference type="PANTHER" id="PTHR33112">
    <property type="entry name" value="DOMAIN PROTEIN, PUTATIVE-RELATED"/>
    <property type="match status" value="1"/>
</dbReference>
<dbReference type="HOGENOM" id="CLU_003953_7_0_1"/>
<evidence type="ECO:0000259" key="1">
    <source>
        <dbReference type="Pfam" id="PF06985"/>
    </source>
</evidence>
<dbReference type="InParanoid" id="B2W4K3"/>
<protein>
    <recommendedName>
        <fullName evidence="1">Heterokaryon incompatibility domain-containing protein</fullName>
    </recommendedName>
</protein>
<sequence>MIACEAKWKKEEEDASKHDEEFTVYLGTVDVLINNDPELHQLEAAWGVEWGKMDLTTTLPEEKAARPWTYIDWPWLRSYLSPLMEPQKREDTTHILPVYEPLRDIRVIDVDQRCVIQLPQGAQYVALSYVLSFPGNLENIDLALTILDAMTACRELEHRYLWIDRLCIVQDEIDANSIELKHMGSLYHHAAFTIVAAAGSSAACGLSGISRARQKREYLDLQNGLKIVEPAPDLPRVFSKSKWNQRGWTYQEHIPSSVLVFFTDYGLYIEHKTPLQEYISAEAPGSKWRIESGVIEYFLAHIQEYMERTLKNQADVLQTFSGLLESRYGHRTSFGLPWDIFNLAILWVQNESCPKPPITIGTDVFPTWSWISARSVKFLQYNWDICSLAYWCTTVQSDGTSTRVAIGGSHASCPNLLVGLAWANGCIRSTLPEYFKLDCSREDYSARLQERSSDNSLDYRQEAFQEYDEKELFKDIPEELTEVPGRIMVHTQKASFTLDCTPYGSHEHPILIRSNGRFAGVVHADQNARELINTINLGQSRVDCIALSMSQEHTSYISLSDIYFTELPSISEFYGCPCSPKQEADITTSTDHVAEFPKHADFRETVSVYHPGATVARTDLYHWDVSENNISKLYIKNGDCGIALSKHLSGQSYLDIHGNLLRVFEMPPCLHVMFIIPSPVQGNVGTVYQRLCLGTVYLKQWVEASPKSESIVLE</sequence>
<name>B2W4K3_PYRTR</name>
<feature type="domain" description="Heterokaryon incompatibility" evidence="1">
    <location>
        <begin position="124"/>
        <end position="252"/>
    </location>
</feature>
<evidence type="ECO:0000313" key="3">
    <source>
        <dbReference type="Proteomes" id="UP000001471"/>
    </source>
</evidence>